<dbReference type="SUPFAM" id="SSF53187">
    <property type="entry name" value="Zn-dependent exopeptidases"/>
    <property type="match status" value="1"/>
</dbReference>
<evidence type="ECO:0000256" key="1">
    <source>
        <dbReference type="ARBA" id="ARBA00005634"/>
    </source>
</evidence>
<evidence type="ECO:0000259" key="5">
    <source>
        <dbReference type="Pfam" id="PF04389"/>
    </source>
</evidence>
<dbReference type="Gene3D" id="3.40.630.10">
    <property type="entry name" value="Zn peptidases"/>
    <property type="match status" value="1"/>
</dbReference>
<feature type="domain" description="PA" evidence="3">
    <location>
        <begin position="138"/>
        <end position="213"/>
    </location>
</feature>
<name>A0A167VLF4_9AGAM</name>
<evidence type="ECO:0000256" key="2">
    <source>
        <dbReference type="SAM" id="MobiDB-lite"/>
    </source>
</evidence>
<organism evidence="6">
    <name type="scientific">Athelia psychrophila</name>
    <dbReference type="NCBI Taxonomy" id="1759441"/>
    <lineage>
        <taxon>Eukaryota</taxon>
        <taxon>Fungi</taxon>
        <taxon>Dikarya</taxon>
        <taxon>Basidiomycota</taxon>
        <taxon>Agaricomycotina</taxon>
        <taxon>Agaricomycetes</taxon>
        <taxon>Agaricomycetidae</taxon>
        <taxon>Atheliales</taxon>
        <taxon>Atheliaceae</taxon>
        <taxon>Athelia</taxon>
    </lineage>
</organism>
<proteinExistence type="inferred from homology"/>
<dbReference type="CDD" id="cd08022">
    <property type="entry name" value="M28_PSMA_like"/>
    <property type="match status" value="1"/>
</dbReference>
<evidence type="ECO:0000259" key="4">
    <source>
        <dbReference type="Pfam" id="PF04253"/>
    </source>
</evidence>
<feature type="domain" description="Transferrin receptor-like dimerisation" evidence="4">
    <location>
        <begin position="750"/>
        <end position="829"/>
    </location>
</feature>
<evidence type="ECO:0000313" key="6">
    <source>
        <dbReference type="EMBL" id="KZP05141.1"/>
    </source>
</evidence>
<dbReference type="GO" id="GO:0004180">
    <property type="term" value="F:carboxypeptidase activity"/>
    <property type="evidence" value="ECO:0007669"/>
    <property type="project" value="TreeGrafter"/>
</dbReference>
<dbReference type="InterPro" id="IPR003137">
    <property type="entry name" value="PA_domain"/>
</dbReference>
<sequence>MNASRLLSAHAHLAGSDADYASALRMLAFFQQSFSVPTSHTTSPSSTNEDSETANSQIYKAGSPESRGAILNLSSQTSPTAWVDTYFPLLNTPSAPPLIQILGENGEVLWEAAGERDIDCGGDAGIPAFHGLSRGGDVSGELVFAGEATPEDFSRLEREGVSVQGKVVLARYGGNYRGMKVKAASDANASAIILFSSPAEDGLVTVAAGYAPYPLGPARNAGSVQRGSVQYLSAYPGDPGTRGRPAYEGVTRDWELEGETEIPWGEENLAGIVSVPVSWADGERLLEAAAAARNGTGRVRVVNSVETKITPIWNVMATIPGHIKDEVVVLGNHRDAWVAGAGDPVSGTASTHEVVRAFAALRASGWTPMRTLIFASWDAEEYSLVGSTEWAEDFGAWIGGRVVAYLNLDMSVSGSQWTAWGSPSLAHLIRRTAMEIPHPIDAGKTLWDARADQGPFLGLDSNVSLSAGMQTQPKDAIEEGTGVLPLGSGSDYTAFLQHLGVASVDQGFIRTPTDAVFHYHSCLDNEMWQETYADPGFHRHVAVAKHHALMALRLADAIVLPLNTTQYAVELHSYLDTVEDLSSPSGLSPLSLNHTPDFSRLRDAINQLVDASEDLDEEKGEADAHFRDLLHQLIRPHSRRQDAWHAFKNGVVHWYKVLSCVGGCGEEARKHVERMERDQLMRRTGYWADVAFKSADVEEGLSAHVSRIRALALPRPVKGDGNEAGEGGAHRDGECDRGLDSEPVRKLIRAAKRVRRANRKLIAFERGFIDEEGLKGRQWYKHLGVAPGYWLGYGATTMPGVTEALTLEKNVTLAEYEAGRLAQKIEKMVIHLRP</sequence>
<dbReference type="PANTHER" id="PTHR10404:SF46">
    <property type="entry name" value="VACUOLAR PROTEIN SORTING-ASSOCIATED PROTEIN 70"/>
    <property type="match status" value="1"/>
</dbReference>
<comment type="similarity">
    <text evidence="1">Belongs to the peptidase M28 family. M28B subfamily.</text>
</comment>
<feature type="region of interest" description="Disordered" evidence="2">
    <location>
        <begin position="716"/>
        <end position="738"/>
    </location>
</feature>
<dbReference type="SUPFAM" id="SSF52025">
    <property type="entry name" value="PA domain"/>
    <property type="match status" value="1"/>
</dbReference>
<accession>A0A167VLF4</accession>
<dbReference type="InterPro" id="IPR007484">
    <property type="entry name" value="Peptidase_M28"/>
</dbReference>
<dbReference type="FunFam" id="3.40.630.10:FF:000101">
    <property type="entry name" value="N-acetylated alpha-linked acidic dipeptidase like 1"/>
    <property type="match status" value="1"/>
</dbReference>
<dbReference type="EMBL" id="KV417859">
    <property type="protein sequence ID" value="KZP05141.1"/>
    <property type="molecule type" value="Genomic_DNA"/>
</dbReference>
<dbReference type="InterPro" id="IPR036757">
    <property type="entry name" value="TFR-like_dimer_dom_sf"/>
</dbReference>
<dbReference type="SUPFAM" id="SSF47672">
    <property type="entry name" value="Transferrin receptor-like dimerisation domain"/>
    <property type="match status" value="2"/>
</dbReference>
<dbReference type="Pfam" id="PF04253">
    <property type="entry name" value="TFR_dimer"/>
    <property type="match status" value="1"/>
</dbReference>
<dbReference type="STRING" id="436010.A0A167VLF4"/>
<dbReference type="InterPro" id="IPR039373">
    <property type="entry name" value="Peptidase_M28B"/>
</dbReference>
<dbReference type="InterPro" id="IPR046450">
    <property type="entry name" value="PA_dom_sf"/>
</dbReference>
<dbReference type="AlphaFoldDB" id="A0A167VLF4"/>
<feature type="compositionally biased region" description="Basic and acidic residues" evidence="2">
    <location>
        <begin position="728"/>
        <end position="738"/>
    </location>
</feature>
<dbReference type="OrthoDB" id="3046925at2759"/>
<dbReference type="Gene3D" id="1.20.930.40">
    <property type="entry name" value="Transferrin receptor-like, dimerisation domain"/>
    <property type="match status" value="1"/>
</dbReference>
<dbReference type="Gene3D" id="3.50.30.30">
    <property type="match status" value="1"/>
</dbReference>
<evidence type="ECO:0000259" key="3">
    <source>
        <dbReference type="Pfam" id="PF02225"/>
    </source>
</evidence>
<gene>
    <name evidence="6" type="ORF">FIBSPDRAFT_843275</name>
</gene>
<dbReference type="Pfam" id="PF02225">
    <property type="entry name" value="PA"/>
    <property type="match status" value="1"/>
</dbReference>
<feature type="domain" description="Peptidase M28" evidence="5">
    <location>
        <begin position="314"/>
        <end position="446"/>
    </location>
</feature>
<reference evidence="6" key="1">
    <citation type="journal article" date="2016" name="Mol. Biol. Evol.">
        <title>Comparative Genomics of Early-Diverging Mushroom-Forming Fungi Provides Insights into the Origins of Lignocellulose Decay Capabilities.</title>
        <authorList>
            <person name="Nagy L.G."/>
            <person name="Riley R."/>
            <person name="Tritt A."/>
            <person name="Adam C."/>
            <person name="Daum C."/>
            <person name="Floudas D."/>
            <person name="Sun H."/>
            <person name="Yadav J.S."/>
            <person name="Pangilinan J."/>
            <person name="Larsson K.H."/>
            <person name="Matsuura K."/>
            <person name="Barry K."/>
            <person name="Labutti K."/>
            <person name="Kuo R."/>
            <person name="Ohm R.A."/>
            <person name="Bhattacharya S.S."/>
            <person name="Shirouzu T."/>
            <person name="Yoshinaga Y."/>
            <person name="Martin F.M."/>
            <person name="Grigoriev I.V."/>
            <person name="Hibbett D.S."/>
        </authorList>
    </citation>
    <scope>NUCLEOTIDE SEQUENCE [LARGE SCALE GENOMIC DNA]</scope>
    <source>
        <strain evidence="6">CBS 109695</strain>
    </source>
</reference>
<dbReference type="PANTHER" id="PTHR10404">
    <property type="entry name" value="N-ACETYLATED-ALPHA-LINKED ACIDIC DIPEPTIDASE"/>
    <property type="match status" value="1"/>
</dbReference>
<protein>
    <submittedName>
        <fullName evidence="6">Zn-dependent exopeptidase</fullName>
    </submittedName>
</protein>
<dbReference type="InterPro" id="IPR007365">
    <property type="entry name" value="TFR-like_dimer_dom"/>
</dbReference>
<dbReference type="Pfam" id="PF04389">
    <property type="entry name" value="Peptidase_M28"/>
    <property type="match status" value="1"/>
</dbReference>